<gene>
    <name evidence="5" type="ORF">CONPUDRAFT_83516</name>
</gene>
<dbReference type="AlphaFoldDB" id="A0A5M3MK99"/>
<dbReference type="GO" id="GO:0008061">
    <property type="term" value="F:chitin binding"/>
    <property type="evidence" value="ECO:0007669"/>
    <property type="project" value="UniProtKB-KW"/>
</dbReference>
<dbReference type="PANTHER" id="PTHR34997:SF1">
    <property type="entry name" value="PEPTIDOGLYCAN-BINDING LYSIN DOMAIN"/>
    <property type="match status" value="1"/>
</dbReference>
<dbReference type="RefSeq" id="XP_007770922.1">
    <property type="nucleotide sequence ID" value="XM_007772732.1"/>
</dbReference>
<evidence type="ECO:0000313" key="5">
    <source>
        <dbReference type="EMBL" id="EIW79244.1"/>
    </source>
</evidence>
<evidence type="ECO:0000256" key="1">
    <source>
        <dbReference type="ARBA" id="ARBA00022669"/>
    </source>
</evidence>
<dbReference type="Gene3D" id="3.10.350.10">
    <property type="entry name" value="LysM domain"/>
    <property type="match status" value="2"/>
</dbReference>
<keyword evidence="6" id="KW-1185">Reference proteome</keyword>
<feature type="chain" id="PRO_5024465255" description="LysM domain-containing protein" evidence="3">
    <location>
        <begin position="24"/>
        <end position="144"/>
    </location>
</feature>
<dbReference type="Proteomes" id="UP000053558">
    <property type="component" value="Unassembled WGS sequence"/>
</dbReference>
<dbReference type="KEGG" id="cput:CONPUDRAFT_83516"/>
<dbReference type="SUPFAM" id="SSF54106">
    <property type="entry name" value="LysM domain"/>
    <property type="match status" value="2"/>
</dbReference>
<reference evidence="6" key="1">
    <citation type="journal article" date="2012" name="Science">
        <title>The Paleozoic origin of enzymatic lignin decomposition reconstructed from 31 fungal genomes.</title>
        <authorList>
            <person name="Floudas D."/>
            <person name="Binder M."/>
            <person name="Riley R."/>
            <person name="Barry K."/>
            <person name="Blanchette R.A."/>
            <person name="Henrissat B."/>
            <person name="Martinez A.T."/>
            <person name="Otillar R."/>
            <person name="Spatafora J.W."/>
            <person name="Yadav J.S."/>
            <person name="Aerts A."/>
            <person name="Benoit I."/>
            <person name="Boyd A."/>
            <person name="Carlson A."/>
            <person name="Copeland A."/>
            <person name="Coutinho P.M."/>
            <person name="de Vries R.P."/>
            <person name="Ferreira P."/>
            <person name="Findley K."/>
            <person name="Foster B."/>
            <person name="Gaskell J."/>
            <person name="Glotzer D."/>
            <person name="Gorecki P."/>
            <person name="Heitman J."/>
            <person name="Hesse C."/>
            <person name="Hori C."/>
            <person name="Igarashi K."/>
            <person name="Jurgens J.A."/>
            <person name="Kallen N."/>
            <person name="Kersten P."/>
            <person name="Kohler A."/>
            <person name="Kuees U."/>
            <person name="Kumar T.K.A."/>
            <person name="Kuo A."/>
            <person name="LaButti K."/>
            <person name="Larrondo L.F."/>
            <person name="Lindquist E."/>
            <person name="Ling A."/>
            <person name="Lombard V."/>
            <person name="Lucas S."/>
            <person name="Lundell T."/>
            <person name="Martin R."/>
            <person name="McLaughlin D.J."/>
            <person name="Morgenstern I."/>
            <person name="Morin E."/>
            <person name="Murat C."/>
            <person name="Nagy L.G."/>
            <person name="Nolan M."/>
            <person name="Ohm R.A."/>
            <person name="Patyshakuliyeva A."/>
            <person name="Rokas A."/>
            <person name="Ruiz-Duenas F.J."/>
            <person name="Sabat G."/>
            <person name="Salamov A."/>
            <person name="Samejima M."/>
            <person name="Schmutz J."/>
            <person name="Slot J.C."/>
            <person name="St John F."/>
            <person name="Stenlid J."/>
            <person name="Sun H."/>
            <person name="Sun S."/>
            <person name="Syed K."/>
            <person name="Tsang A."/>
            <person name="Wiebenga A."/>
            <person name="Young D."/>
            <person name="Pisabarro A."/>
            <person name="Eastwood D.C."/>
            <person name="Martin F."/>
            <person name="Cullen D."/>
            <person name="Grigoriev I.V."/>
            <person name="Hibbett D.S."/>
        </authorList>
    </citation>
    <scope>NUCLEOTIDE SEQUENCE [LARGE SCALE GENOMIC DNA]</scope>
    <source>
        <strain evidence="6">RWD-64-598 SS2</strain>
    </source>
</reference>
<dbReference type="EMBL" id="JH711581">
    <property type="protein sequence ID" value="EIW79244.1"/>
    <property type="molecule type" value="Genomic_DNA"/>
</dbReference>
<feature type="signal peptide" evidence="3">
    <location>
        <begin position="1"/>
        <end position="23"/>
    </location>
</feature>
<dbReference type="InterPro" id="IPR036779">
    <property type="entry name" value="LysM_dom_sf"/>
</dbReference>
<dbReference type="SMART" id="SM00257">
    <property type="entry name" value="LysM"/>
    <property type="match status" value="2"/>
</dbReference>
<dbReference type="CDD" id="cd00118">
    <property type="entry name" value="LysM"/>
    <property type="match status" value="1"/>
</dbReference>
<sequence>MFSFTGVAIASAFVASSMYAVTALPSGCDRTYVVQVNDTCDSICAANNVSSYQLSAVNSGVIDPNCYDIYPAETICLGITGQDCNVTYTMQSSDTCATIAAAASISLNTFLTNNPNVNPICSNIYPGETFCTSPTIYVNLTSSE</sequence>
<name>A0A5M3MK99_CONPW</name>
<evidence type="ECO:0000256" key="2">
    <source>
        <dbReference type="ARBA" id="ARBA00023026"/>
    </source>
</evidence>
<dbReference type="PANTHER" id="PTHR34997">
    <property type="entry name" value="AM15"/>
    <property type="match status" value="1"/>
</dbReference>
<feature type="domain" description="LysM" evidence="4">
    <location>
        <begin position="86"/>
        <end position="132"/>
    </location>
</feature>
<dbReference type="OMA" id="IAHRANT"/>
<evidence type="ECO:0000256" key="3">
    <source>
        <dbReference type="SAM" id="SignalP"/>
    </source>
</evidence>
<comment type="caution">
    <text evidence="5">The sequence shown here is derived from an EMBL/GenBank/DDBJ whole genome shotgun (WGS) entry which is preliminary data.</text>
</comment>
<dbReference type="OrthoDB" id="5985073at2759"/>
<dbReference type="Pfam" id="PF01476">
    <property type="entry name" value="LysM"/>
    <property type="match status" value="2"/>
</dbReference>
<protein>
    <recommendedName>
        <fullName evidence="4">LysM domain-containing protein</fullName>
    </recommendedName>
</protein>
<feature type="domain" description="LysM" evidence="4">
    <location>
        <begin position="30"/>
        <end position="77"/>
    </location>
</feature>
<keyword evidence="3" id="KW-0732">Signal</keyword>
<organism evidence="5 6">
    <name type="scientific">Coniophora puteana (strain RWD-64-598)</name>
    <name type="common">Brown rot fungus</name>
    <dbReference type="NCBI Taxonomy" id="741705"/>
    <lineage>
        <taxon>Eukaryota</taxon>
        <taxon>Fungi</taxon>
        <taxon>Dikarya</taxon>
        <taxon>Basidiomycota</taxon>
        <taxon>Agaricomycotina</taxon>
        <taxon>Agaricomycetes</taxon>
        <taxon>Agaricomycetidae</taxon>
        <taxon>Boletales</taxon>
        <taxon>Coniophorineae</taxon>
        <taxon>Coniophoraceae</taxon>
        <taxon>Coniophora</taxon>
    </lineage>
</organism>
<dbReference type="InterPro" id="IPR018392">
    <property type="entry name" value="LysM"/>
</dbReference>
<evidence type="ECO:0000259" key="4">
    <source>
        <dbReference type="PROSITE" id="PS51782"/>
    </source>
</evidence>
<dbReference type="InterPro" id="IPR052210">
    <property type="entry name" value="LysM1-like"/>
</dbReference>
<keyword evidence="2" id="KW-0843">Virulence</keyword>
<proteinExistence type="predicted"/>
<evidence type="ECO:0000313" key="6">
    <source>
        <dbReference type="Proteomes" id="UP000053558"/>
    </source>
</evidence>
<dbReference type="PROSITE" id="PS51782">
    <property type="entry name" value="LYSM"/>
    <property type="match status" value="2"/>
</dbReference>
<keyword evidence="1" id="KW-0147">Chitin-binding</keyword>
<accession>A0A5M3MK99</accession>
<dbReference type="GeneID" id="19210603"/>